<proteinExistence type="predicted"/>
<gene>
    <name evidence="3" type="primary">ZBTB44</name>
    <name evidence="3" type="ORF">BLAG_LOCUS14921</name>
</gene>
<dbReference type="Proteomes" id="UP000838412">
    <property type="component" value="Chromosome 3"/>
</dbReference>
<feature type="region of interest" description="Disordered" evidence="1">
    <location>
        <begin position="562"/>
        <end position="633"/>
    </location>
</feature>
<dbReference type="AlphaFoldDB" id="A0A8K0EPX4"/>
<evidence type="ECO:0000313" key="3">
    <source>
        <dbReference type="EMBL" id="CAH1256759.1"/>
    </source>
</evidence>
<dbReference type="PROSITE" id="PS50097">
    <property type="entry name" value="BTB"/>
    <property type="match status" value="1"/>
</dbReference>
<evidence type="ECO:0000259" key="2">
    <source>
        <dbReference type="PROSITE" id="PS50097"/>
    </source>
</evidence>
<dbReference type="OrthoDB" id="10072069at2759"/>
<feature type="region of interest" description="Disordered" evidence="1">
    <location>
        <begin position="648"/>
        <end position="686"/>
    </location>
</feature>
<dbReference type="SUPFAM" id="SSF54695">
    <property type="entry name" value="POZ domain"/>
    <property type="match status" value="1"/>
</dbReference>
<dbReference type="CDD" id="cd18186">
    <property type="entry name" value="BTB_POZ_ZBTB_KLHL-like"/>
    <property type="match status" value="1"/>
</dbReference>
<dbReference type="PANTHER" id="PTHR46105">
    <property type="entry name" value="AGAP004733-PA"/>
    <property type="match status" value="1"/>
</dbReference>
<dbReference type="InterPro" id="IPR011333">
    <property type="entry name" value="SKP1/BTB/POZ_sf"/>
</dbReference>
<dbReference type="SMART" id="SM00225">
    <property type="entry name" value="BTB"/>
    <property type="match status" value="1"/>
</dbReference>
<evidence type="ECO:0000256" key="1">
    <source>
        <dbReference type="SAM" id="MobiDB-lite"/>
    </source>
</evidence>
<reference evidence="3" key="1">
    <citation type="submission" date="2022-01" db="EMBL/GenBank/DDBJ databases">
        <authorList>
            <person name="Braso-Vives M."/>
        </authorList>
    </citation>
    <scope>NUCLEOTIDE SEQUENCE</scope>
</reference>
<dbReference type="GO" id="GO:0000981">
    <property type="term" value="F:DNA-binding transcription factor activity, RNA polymerase II-specific"/>
    <property type="evidence" value="ECO:0007669"/>
    <property type="project" value="TreeGrafter"/>
</dbReference>
<dbReference type="Pfam" id="PF00651">
    <property type="entry name" value="BTB"/>
    <property type="match status" value="1"/>
</dbReference>
<evidence type="ECO:0000313" key="4">
    <source>
        <dbReference type="Proteomes" id="UP000838412"/>
    </source>
</evidence>
<dbReference type="Gene3D" id="3.30.710.10">
    <property type="entry name" value="Potassium Channel Kv1.1, Chain A"/>
    <property type="match status" value="1"/>
</dbReference>
<dbReference type="InterPro" id="IPR050457">
    <property type="entry name" value="ZnFinger_BTB_dom_contain"/>
</dbReference>
<dbReference type="InterPro" id="IPR000210">
    <property type="entry name" value="BTB/POZ_dom"/>
</dbReference>
<accession>A0A8K0EPX4</accession>
<name>A0A8K0EPX4_BRALA</name>
<protein>
    <submittedName>
        <fullName evidence="3">ZBTB44 protein</fullName>
    </submittedName>
</protein>
<keyword evidence="4" id="KW-1185">Reference proteome</keyword>
<dbReference type="PANTHER" id="PTHR46105:SF28">
    <property type="entry name" value="ZINC FINGER PROTEIN 37-LIKE"/>
    <property type="match status" value="1"/>
</dbReference>
<feature type="domain" description="BTB" evidence="2">
    <location>
        <begin position="32"/>
        <end position="103"/>
    </location>
</feature>
<organism evidence="3 4">
    <name type="scientific">Branchiostoma lanceolatum</name>
    <name type="common">Common lancelet</name>
    <name type="synonym">Amphioxus lanceolatum</name>
    <dbReference type="NCBI Taxonomy" id="7740"/>
    <lineage>
        <taxon>Eukaryota</taxon>
        <taxon>Metazoa</taxon>
        <taxon>Chordata</taxon>
        <taxon>Cephalochordata</taxon>
        <taxon>Leptocardii</taxon>
        <taxon>Amphioxiformes</taxon>
        <taxon>Branchiostomatidae</taxon>
        <taxon>Branchiostoma</taxon>
    </lineage>
</organism>
<sequence length="799" mass="86883">MAGDQEGLTPIGQIEQYLLCRLHQMRNHGELCDATIIVEDHQFRCHKVVLAAFSSYFQSLFSSLSGKGVNGTVNVRVEDKRLKASAFAHLLDYLYTGRIRVTKENAADLLHAANCKFFNIKEVQEACSDLLRNSGTMAGNRTVPENSGTTAGNLTVVQISGTLARNCTILQNSATKAGNSTAPENAVTAARNRTVVQNSGTMAGNRTVLQNSETKAGYRTVPENAVTAARNRTVVQNSGTKAGYRTVLQNSGKIVGNRTVVQFTRTVARNRAVGQNSGTMGYRTVQGNAGTSPGNHTVLQNSETMAGNPALLQNPRTLAGHCTVPENSETKAGHHTELQNSGRVAKNRTVPENLGTMVENHTELQNLGTMAGNRTIEAEETDALVSGYDTLTKRTVSNNNSGVVHGKYSIHSGATCKITDEQCGIHEAAHSSRSTPLQVAQVDKKHVKVSACENPCTALIKTFVSKSVQDASSNDNNVSDNGKVKIKEEVEPMKFNPWLQTHDLEKKEADAEIYPSEGNPNEAIAKEEDLNQVLLEELEMELGGIPTIEDLDEDPIVWHPLSSIEDESDCPEGERSEVRSTANSGADCDEKLGEGGRRKRKLSEEMFQGMKRSKRDMQAAAAHTTDGSVQVSPKNGPLIYTHFYSSPPKDKSDVTGLTPVHLGVSDGQSTHKPMAENRDPETLQNPSPAQFYPLVMSEKPLAESITPCDSLVRADPERLTVLSNPIMLFGDFAGTQDTSQQQESVPVNKPTNIKREVKHVPFLPKTQFKTASHPSIVDERRSVLMSFGDRVVARDLGFT</sequence>
<dbReference type="EMBL" id="OV696688">
    <property type="protein sequence ID" value="CAH1256759.1"/>
    <property type="molecule type" value="Genomic_DNA"/>
</dbReference>
<dbReference type="GO" id="GO:0000978">
    <property type="term" value="F:RNA polymerase II cis-regulatory region sequence-specific DNA binding"/>
    <property type="evidence" value="ECO:0007669"/>
    <property type="project" value="TreeGrafter"/>
</dbReference>